<gene>
    <name evidence="9" type="ORF">WAT24_11875</name>
</gene>
<organism evidence="9 10">
    <name type="scientific">Fulvimonas yonginensis</name>
    <dbReference type="NCBI Taxonomy" id="1495200"/>
    <lineage>
        <taxon>Bacteria</taxon>
        <taxon>Pseudomonadati</taxon>
        <taxon>Pseudomonadota</taxon>
        <taxon>Gammaproteobacteria</taxon>
        <taxon>Lysobacterales</taxon>
        <taxon>Rhodanobacteraceae</taxon>
        <taxon>Fulvimonas</taxon>
    </lineage>
</organism>
<evidence type="ECO:0000256" key="5">
    <source>
        <dbReference type="ARBA" id="ARBA00022500"/>
    </source>
</evidence>
<name>A0ABU8JE45_9GAMM</name>
<keyword evidence="4" id="KW-1003">Cell membrane</keyword>
<evidence type="ECO:0000256" key="1">
    <source>
        <dbReference type="ARBA" id="ARBA00004413"/>
    </source>
</evidence>
<keyword evidence="6" id="KW-0283">Flagellar rotation</keyword>
<dbReference type="SUPFAM" id="SSF101801">
    <property type="entry name" value="Surface presentation of antigens (SPOA)"/>
    <property type="match status" value="1"/>
</dbReference>
<keyword evidence="9" id="KW-0969">Cilium</keyword>
<dbReference type="InterPro" id="IPR001543">
    <property type="entry name" value="FliN-like_C"/>
</dbReference>
<reference evidence="9 10" key="1">
    <citation type="journal article" date="2014" name="Int. J. Syst. Evol. Microbiol.">
        <title>Fulvimonas yonginensis sp. nov., isolated from greenhouse soil, and emended description of the genus Fulvimonas.</title>
        <authorList>
            <person name="Ahn J.H."/>
            <person name="Kim S.J."/>
            <person name="Weon H.Y."/>
            <person name="Hong S.B."/>
            <person name="Seok S.J."/>
            <person name="Kwon S.W."/>
        </authorList>
    </citation>
    <scope>NUCLEOTIDE SEQUENCE [LARGE SCALE GENOMIC DNA]</scope>
    <source>
        <strain evidence="9 10">KACC 16952</strain>
    </source>
</reference>
<dbReference type="InterPro" id="IPR036429">
    <property type="entry name" value="SpoA-like_sf"/>
</dbReference>
<protein>
    <recommendedName>
        <fullName evidence="3">Flagellar motor switch protein FliN</fullName>
    </recommendedName>
</protein>
<keyword evidence="5" id="KW-0145">Chemotaxis</keyword>
<dbReference type="EMBL" id="JBBBNY010000008">
    <property type="protein sequence ID" value="MEI7037458.1"/>
    <property type="molecule type" value="Genomic_DNA"/>
</dbReference>
<evidence type="ECO:0000256" key="7">
    <source>
        <dbReference type="ARBA" id="ARBA00023136"/>
    </source>
</evidence>
<dbReference type="Gene3D" id="2.30.330.10">
    <property type="entry name" value="SpoA-like"/>
    <property type="match status" value="1"/>
</dbReference>
<keyword evidence="10" id="KW-1185">Reference proteome</keyword>
<proteinExistence type="inferred from homology"/>
<keyword evidence="7" id="KW-0472">Membrane</keyword>
<accession>A0ABU8JE45</accession>
<dbReference type="Proteomes" id="UP001381174">
    <property type="component" value="Unassembled WGS sequence"/>
</dbReference>
<feature type="domain" description="Flagellar motor switch protein FliN-like C-terminal" evidence="8">
    <location>
        <begin position="35"/>
        <end position="103"/>
    </location>
</feature>
<comment type="similarity">
    <text evidence="2">Belongs to the FliN/MopA/SpaO family.</text>
</comment>
<keyword evidence="9" id="KW-0282">Flagellum</keyword>
<dbReference type="PANTHER" id="PTHR43484:SF1">
    <property type="entry name" value="FLAGELLAR MOTOR SWITCH PROTEIN FLIN"/>
    <property type="match status" value="1"/>
</dbReference>
<dbReference type="Pfam" id="PF01052">
    <property type="entry name" value="FliMN_C"/>
    <property type="match status" value="1"/>
</dbReference>
<dbReference type="PANTHER" id="PTHR43484">
    <property type="match status" value="1"/>
</dbReference>
<keyword evidence="9" id="KW-0966">Cell projection</keyword>
<comment type="caution">
    <text evidence="9">The sequence shown here is derived from an EMBL/GenBank/DDBJ whole genome shotgun (WGS) entry which is preliminary data.</text>
</comment>
<dbReference type="RefSeq" id="WP_336808088.1">
    <property type="nucleotide sequence ID" value="NZ_JBBBNY010000008.1"/>
</dbReference>
<evidence type="ECO:0000256" key="6">
    <source>
        <dbReference type="ARBA" id="ARBA00022779"/>
    </source>
</evidence>
<sequence length="105" mass="11114">MTTATLVETIELSELPVAKKGGEGVPMVRRDLALLDHVSVKLEVVLGQAAVTVKELFELSEGDTLALDTDLDAPVQLQLDGKSIARGHLVAVGDHFGLRITEIAG</sequence>
<dbReference type="InterPro" id="IPR001172">
    <property type="entry name" value="FliN_T3SS_HrcQb"/>
</dbReference>
<comment type="subcellular location">
    <subcellularLocation>
        <location evidence="1">Cell membrane</location>
        <topology evidence="1">Peripheral membrane protein</topology>
        <orientation evidence="1">Cytoplasmic side</orientation>
    </subcellularLocation>
</comment>
<evidence type="ECO:0000313" key="10">
    <source>
        <dbReference type="Proteomes" id="UP001381174"/>
    </source>
</evidence>
<evidence type="ECO:0000256" key="4">
    <source>
        <dbReference type="ARBA" id="ARBA00022475"/>
    </source>
</evidence>
<evidence type="ECO:0000259" key="8">
    <source>
        <dbReference type="Pfam" id="PF01052"/>
    </source>
</evidence>
<evidence type="ECO:0000313" key="9">
    <source>
        <dbReference type="EMBL" id="MEI7037458.1"/>
    </source>
</evidence>
<dbReference type="InterPro" id="IPR051469">
    <property type="entry name" value="FliN/MopA/SpaO"/>
</dbReference>
<evidence type="ECO:0000256" key="2">
    <source>
        <dbReference type="ARBA" id="ARBA00009226"/>
    </source>
</evidence>
<dbReference type="PRINTS" id="PR00956">
    <property type="entry name" value="FLGMOTORFLIN"/>
</dbReference>
<evidence type="ECO:0000256" key="3">
    <source>
        <dbReference type="ARBA" id="ARBA00021897"/>
    </source>
</evidence>